<dbReference type="GO" id="GO:0003677">
    <property type="term" value="F:DNA binding"/>
    <property type="evidence" value="ECO:0007669"/>
    <property type="project" value="UniProtKB-KW"/>
</dbReference>
<feature type="region of interest" description="Disordered" evidence="6">
    <location>
        <begin position="1"/>
        <end position="28"/>
    </location>
</feature>
<keyword evidence="3" id="KW-0863">Zinc-finger</keyword>
<dbReference type="Pfam" id="PF01544">
    <property type="entry name" value="CorA"/>
    <property type="match status" value="1"/>
</dbReference>
<feature type="transmembrane region" description="Helical" evidence="7">
    <location>
        <begin position="410"/>
        <end position="430"/>
    </location>
</feature>
<keyword evidence="7" id="KW-0472">Membrane</keyword>
<dbReference type="InterPro" id="IPR012340">
    <property type="entry name" value="NA-bd_OB-fold"/>
</dbReference>
<feature type="domain" description="Replication factor A C-terminal" evidence="8">
    <location>
        <begin position="874"/>
        <end position="997"/>
    </location>
</feature>
<feature type="region of interest" description="Disordered" evidence="6">
    <location>
        <begin position="66"/>
        <end position="87"/>
    </location>
</feature>
<evidence type="ECO:0000256" key="4">
    <source>
        <dbReference type="ARBA" id="ARBA00022833"/>
    </source>
</evidence>
<dbReference type="PANTHER" id="PTHR46950:SF10">
    <property type="entry name" value="OS01G0664100 PROTEIN"/>
    <property type="match status" value="1"/>
</dbReference>
<keyword evidence="7" id="KW-1133">Transmembrane helix</keyword>
<evidence type="ECO:0000313" key="9">
    <source>
        <dbReference type="EMBL" id="KAJ4768772.1"/>
    </source>
</evidence>
<feature type="transmembrane region" description="Helical" evidence="7">
    <location>
        <begin position="442"/>
        <end position="468"/>
    </location>
</feature>
<keyword evidence="5" id="KW-0238">DNA-binding</keyword>
<keyword evidence="4" id="KW-0862">Zinc</keyword>
<comment type="similarity">
    <text evidence="1">Belongs to the replication factor A protein 1 family.</text>
</comment>
<gene>
    <name evidence="9" type="ORF">LUZ62_079147</name>
</gene>
<dbReference type="Pfam" id="PF08646">
    <property type="entry name" value="Rep_fac-A_C"/>
    <property type="match status" value="1"/>
</dbReference>
<name>A0AAV8DJU2_9POAL</name>
<evidence type="ECO:0000259" key="8">
    <source>
        <dbReference type="Pfam" id="PF08646"/>
    </source>
</evidence>
<keyword evidence="2" id="KW-0479">Metal-binding</keyword>
<dbReference type="GO" id="GO:0008270">
    <property type="term" value="F:zinc ion binding"/>
    <property type="evidence" value="ECO:0007669"/>
    <property type="project" value="UniProtKB-KW"/>
</dbReference>
<evidence type="ECO:0000256" key="6">
    <source>
        <dbReference type="SAM" id="MobiDB-lite"/>
    </source>
</evidence>
<dbReference type="Proteomes" id="UP001140206">
    <property type="component" value="Chromosome 4"/>
</dbReference>
<keyword evidence="10" id="KW-1185">Reference proteome</keyword>
<evidence type="ECO:0000313" key="10">
    <source>
        <dbReference type="Proteomes" id="UP001140206"/>
    </source>
</evidence>
<dbReference type="AlphaFoldDB" id="A0AAV8DJU2"/>
<dbReference type="InterPro" id="IPR002523">
    <property type="entry name" value="MgTranspt_CorA/ZnTranspt_ZntB"/>
</dbReference>
<organism evidence="9 10">
    <name type="scientific">Rhynchospora pubera</name>
    <dbReference type="NCBI Taxonomy" id="906938"/>
    <lineage>
        <taxon>Eukaryota</taxon>
        <taxon>Viridiplantae</taxon>
        <taxon>Streptophyta</taxon>
        <taxon>Embryophyta</taxon>
        <taxon>Tracheophyta</taxon>
        <taxon>Spermatophyta</taxon>
        <taxon>Magnoliopsida</taxon>
        <taxon>Liliopsida</taxon>
        <taxon>Poales</taxon>
        <taxon>Cyperaceae</taxon>
        <taxon>Cyperoideae</taxon>
        <taxon>Rhynchosporeae</taxon>
        <taxon>Rhynchospora</taxon>
    </lineage>
</organism>
<proteinExistence type="inferred from homology"/>
<feature type="transmembrane region" description="Helical" evidence="7">
    <location>
        <begin position="530"/>
        <end position="563"/>
    </location>
</feature>
<protein>
    <submittedName>
        <fullName evidence="9">Zinc transport protein ZntB</fullName>
    </submittedName>
</protein>
<evidence type="ECO:0000256" key="2">
    <source>
        <dbReference type="ARBA" id="ARBA00022723"/>
    </source>
</evidence>
<evidence type="ECO:0000256" key="1">
    <source>
        <dbReference type="ARBA" id="ARBA00005690"/>
    </source>
</evidence>
<feature type="compositionally biased region" description="Polar residues" evidence="6">
    <location>
        <begin position="1"/>
        <end position="13"/>
    </location>
</feature>
<sequence>MSDTDNQNSGSSKFTKHEHSKLSLSRDGPPVSDLWNDGLICAFEYVRGNHRKPNAHQLYPTRMSKPVNHTLSRSNGNNAPDTDEPIKSKPVFDRKWVPIGWSRISELVQKVQADNSWTEQQMDLSEEEDDYTVADVAAPYWERPVGPTWWCHVVAGHPSVETWLGNAQWLHPAIRTALRDESRLISDRMKHLLYEVPVRVAGGLLFELLGQSVGDPLHEEEDIPIVIRCWQAQNFLVSAMHVKGTTNNLNVLGVTEVLELLLAGGSQAPRSVHEVIAHLTCRLSRWDDRLFRKYVFGEADEIELKFVNRRNYEDLNLLSIILNQEIKRLATQVIRVKWSLHAREEIIFELIQHLRGNITRYILEDIKKSTRVMLEEQEAVRGRLFTIQDVMQSTVRAWLQDRSLRVTHNLGIFGGCGLVLSIFTGLFGINVDGIPGAENTPYAFGLFTGLLFVLGAMLIGIGMLYLGLQNPISEEKVKVRKLELQQLVSMFQHDAEHHAKVREGVTRHGGTPNSSGSALRSSSLCRPSVLTLLAVVVVSWLFFLLCHFAAVCFPLLIGIQYILLQIKMASPIPVSTLTMTTDIQQARIHGRPVRIWPASDPRRGRVWKLNFLLLDHAGGKIQGIVFANDYQRISTAFAEQNIVEITRFAIDESSKDYQVVNYEYMLKITRQTHIRTLPPNQYEIPLYNFDFRRLEDVGTEITYEKAVLDTIARISGFSVVATIASMGNARVQTMYLTNERGSTIDVALWADFIDKFDVADLYEKSKSSPIILACNGLQIRRDRNGVYGLKTYTGTRFHFDTTLKEISDYLQQTQFDGKPIILEATAEMFDRPPPPFSLLPKRDPIKITLQELNALYLDNFTDSYYQAAVRIIRITDPFDWSYEACTECHRKLDCDDQGFYCTECRLRRRQFIPWYTVRIQVKDQTDVAQFILLGKTAQMIIGIDAPALKAQQDEDSDKAPRALLNIINKTYLFTVSGKQPGQNRKYRNYTVSRHEPVPDHMVPLLPEPLLLLPNTPPHAH</sequence>
<dbReference type="InterPro" id="IPR045861">
    <property type="entry name" value="CorA_cytoplasmic_dom"/>
</dbReference>
<feature type="region of interest" description="Disordered" evidence="6">
    <location>
        <begin position="502"/>
        <end position="521"/>
    </location>
</feature>
<dbReference type="Gene3D" id="2.40.50.140">
    <property type="entry name" value="Nucleic acid-binding proteins"/>
    <property type="match status" value="3"/>
</dbReference>
<dbReference type="GO" id="GO:0046873">
    <property type="term" value="F:metal ion transmembrane transporter activity"/>
    <property type="evidence" value="ECO:0007669"/>
    <property type="project" value="InterPro"/>
</dbReference>
<accession>A0AAV8DJU2</accession>
<dbReference type="GO" id="GO:0016020">
    <property type="term" value="C:membrane"/>
    <property type="evidence" value="ECO:0007669"/>
    <property type="project" value="InterPro"/>
</dbReference>
<reference evidence="9" key="1">
    <citation type="submission" date="2022-08" db="EMBL/GenBank/DDBJ databases">
        <authorList>
            <person name="Marques A."/>
        </authorList>
    </citation>
    <scope>NUCLEOTIDE SEQUENCE</scope>
    <source>
        <strain evidence="9">RhyPub2mFocal</strain>
        <tissue evidence="9">Leaves</tissue>
    </source>
</reference>
<keyword evidence="7" id="KW-0812">Transmembrane</keyword>
<dbReference type="EMBL" id="JAMFTS010000004">
    <property type="protein sequence ID" value="KAJ4768772.1"/>
    <property type="molecule type" value="Genomic_DNA"/>
</dbReference>
<dbReference type="SUPFAM" id="SSF143865">
    <property type="entry name" value="CorA soluble domain-like"/>
    <property type="match status" value="1"/>
</dbReference>
<evidence type="ECO:0000256" key="3">
    <source>
        <dbReference type="ARBA" id="ARBA00022771"/>
    </source>
</evidence>
<dbReference type="PANTHER" id="PTHR46950">
    <property type="entry name" value="MAGNESIUM TRANSPORTER CORA-LIKE FAMILY PROTEIN"/>
    <property type="match status" value="1"/>
</dbReference>
<comment type="caution">
    <text evidence="9">The sequence shown here is derived from an EMBL/GenBank/DDBJ whole genome shotgun (WGS) entry which is preliminary data.</text>
</comment>
<evidence type="ECO:0000256" key="5">
    <source>
        <dbReference type="ARBA" id="ARBA00023125"/>
    </source>
</evidence>
<dbReference type="InterPro" id="IPR013955">
    <property type="entry name" value="Rep_factor-A_C"/>
</dbReference>
<evidence type="ECO:0000256" key="7">
    <source>
        <dbReference type="SAM" id="Phobius"/>
    </source>
</evidence>
<dbReference type="SUPFAM" id="SSF50249">
    <property type="entry name" value="Nucleic acid-binding proteins"/>
    <property type="match status" value="3"/>
</dbReference>
<dbReference type="CDD" id="cd04476">
    <property type="entry name" value="RPA1_DBD_C"/>
    <property type="match status" value="1"/>
</dbReference>
<dbReference type="InterPro" id="IPR047192">
    <property type="entry name" value="Euk_RPA1_DBD_C"/>
</dbReference>
<feature type="compositionally biased region" description="Polar residues" evidence="6">
    <location>
        <begin position="67"/>
        <end position="80"/>
    </location>
</feature>